<comment type="similarity">
    <text evidence="1">Belongs to the proteasome subunit S5A family.</text>
</comment>
<accession>W7A0D4</accession>
<evidence type="ECO:0000259" key="4">
    <source>
        <dbReference type="Pfam" id="PF13519"/>
    </source>
</evidence>
<dbReference type="FunFam" id="3.40.50.410:FF:000005">
    <property type="entry name" value="26S proteasome non-ATPase regulatory subunit 4"/>
    <property type="match status" value="1"/>
</dbReference>
<feature type="compositionally biased region" description="Polar residues" evidence="3">
    <location>
        <begin position="310"/>
        <end position="331"/>
    </location>
</feature>
<feature type="region of interest" description="Disordered" evidence="3">
    <location>
        <begin position="268"/>
        <end position="435"/>
    </location>
</feature>
<protein>
    <recommendedName>
        <fullName evidence="4">VWFA domain-containing protein</fullName>
    </recommendedName>
</protein>
<gene>
    <name evidence="5" type="ORF">C922_02938</name>
</gene>
<name>W7A0D4_9APIC</name>
<dbReference type="PANTHER" id="PTHR10223:SF0">
    <property type="entry name" value="26S PROTEASOME NON-ATPASE REGULATORY SUBUNIT 4"/>
    <property type="match status" value="1"/>
</dbReference>
<dbReference type="EMBL" id="KI965470">
    <property type="protein sequence ID" value="EUD66617.1"/>
    <property type="molecule type" value="Genomic_DNA"/>
</dbReference>
<dbReference type="GO" id="GO:0005829">
    <property type="term" value="C:cytosol"/>
    <property type="evidence" value="ECO:0007669"/>
    <property type="project" value="TreeGrafter"/>
</dbReference>
<dbReference type="GeneID" id="20038212"/>
<dbReference type="Pfam" id="PF13519">
    <property type="entry name" value="VWA_2"/>
    <property type="match status" value="1"/>
</dbReference>
<dbReference type="GO" id="GO:0043161">
    <property type="term" value="P:proteasome-mediated ubiquitin-dependent protein catabolic process"/>
    <property type="evidence" value="ECO:0007669"/>
    <property type="project" value="TreeGrafter"/>
</dbReference>
<dbReference type="PROSITE" id="PS50330">
    <property type="entry name" value="UIM"/>
    <property type="match status" value="1"/>
</dbReference>
<dbReference type="GO" id="GO:0008540">
    <property type="term" value="C:proteasome regulatory particle, base subcomplex"/>
    <property type="evidence" value="ECO:0007669"/>
    <property type="project" value="TreeGrafter"/>
</dbReference>
<dbReference type="SUPFAM" id="SSF53300">
    <property type="entry name" value="vWA-like"/>
    <property type="match status" value="1"/>
</dbReference>
<evidence type="ECO:0000256" key="1">
    <source>
        <dbReference type="ARBA" id="ARBA00005574"/>
    </source>
</evidence>
<reference evidence="5 6" key="1">
    <citation type="submission" date="2013-02" db="EMBL/GenBank/DDBJ databases">
        <title>The Genome Sequence of Plasmodium inui San Antonio 1.</title>
        <authorList>
            <consortium name="The Broad Institute Genome Sequencing Platform"/>
            <consortium name="The Broad Institute Genome Sequencing Center for Infectious Disease"/>
            <person name="Neafsey D."/>
            <person name="Cheeseman I."/>
            <person name="Volkman S."/>
            <person name="Adams J."/>
            <person name="Walker B."/>
            <person name="Young S.K."/>
            <person name="Zeng Q."/>
            <person name="Gargeya S."/>
            <person name="Fitzgerald M."/>
            <person name="Haas B."/>
            <person name="Abouelleil A."/>
            <person name="Alvarado L."/>
            <person name="Arachchi H.M."/>
            <person name="Berlin A.M."/>
            <person name="Chapman S.B."/>
            <person name="Dewar J."/>
            <person name="Goldberg J."/>
            <person name="Griggs A."/>
            <person name="Gujja S."/>
            <person name="Hansen M."/>
            <person name="Howarth C."/>
            <person name="Imamovic A."/>
            <person name="Larimer J."/>
            <person name="McCowan C."/>
            <person name="Murphy C."/>
            <person name="Neiman D."/>
            <person name="Pearson M."/>
            <person name="Priest M."/>
            <person name="Roberts A."/>
            <person name="Saif S."/>
            <person name="Shea T."/>
            <person name="Sisk P."/>
            <person name="Sykes S."/>
            <person name="Wortman J."/>
            <person name="Nusbaum C."/>
            <person name="Birren B."/>
        </authorList>
    </citation>
    <scope>NUCLEOTIDE SEQUENCE [LARGE SCALE GENOMIC DNA]</scope>
    <source>
        <strain evidence="5 6">San Antonio 1</strain>
    </source>
</reference>
<feature type="compositionally biased region" description="Polar residues" evidence="3">
    <location>
        <begin position="344"/>
        <end position="355"/>
    </location>
</feature>
<feature type="domain" description="VWFA" evidence="4">
    <location>
        <begin position="7"/>
        <end position="116"/>
    </location>
</feature>
<evidence type="ECO:0000313" key="6">
    <source>
        <dbReference type="Proteomes" id="UP000030640"/>
    </source>
</evidence>
<organism evidence="5 6">
    <name type="scientific">Plasmodium inui San Antonio 1</name>
    <dbReference type="NCBI Taxonomy" id="1237626"/>
    <lineage>
        <taxon>Eukaryota</taxon>
        <taxon>Sar</taxon>
        <taxon>Alveolata</taxon>
        <taxon>Apicomplexa</taxon>
        <taxon>Aconoidasida</taxon>
        <taxon>Haemosporida</taxon>
        <taxon>Plasmodiidae</taxon>
        <taxon>Plasmodium</taxon>
        <taxon>Plasmodium (Plasmodium)</taxon>
    </lineage>
</organism>
<dbReference type="GO" id="GO:0031593">
    <property type="term" value="F:polyubiquitin modification-dependent protein binding"/>
    <property type="evidence" value="ECO:0007669"/>
    <property type="project" value="TreeGrafter"/>
</dbReference>
<dbReference type="InterPro" id="IPR036465">
    <property type="entry name" value="vWFA_dom_sf"/>
</dbReference>
<feature type="compositionally biased region" description="Basic and acidic residues" evidence="3">
    <location>
        <begin position="460"/>
        <end position="473"/>
    </location>
</feature>
<feature type="compositionally biased region" description="Basic and acidic residues" evidence="3">
    <location>
        <begin position="356"/>
        <end position="386"/>
    </location>
</feature>
<dbReference type="Proteomes" id="UP000030640">
    <property type="component" value="Unassembled WGS sequence"/>
</dbReference>
<dbReference type="GO" id="GO:0005634">
    <property type="term" value="C:nucleus"/>
    <property type="evidence" value="ECO:0007669"/>
    <property type="project" value="TreeGrafter"/>
</dbReference>
<evidence type="ECO:0000256" key="2">
    <source>
        <dbReference type="ARBA" id="ARBA00022942"/>
    </source>
</evidence>
<dbReference type="VEuPathDB" id="PlasmoDB:C922_02938"/>
<evidence type="ECO:0000313" key="5">
    <source>
        <dbReference type="EMBL" id="EUD66617.1"/>
    </source>
</evidence>
<dbReference type="InterPro" id="IPR002035">
    <property type="entry name" value="VWF_A"/>
</dbReference>
<dbReference type="OrthoDB" id="1731724at2759"/>
<dbReference type="PANTHER" id="PTHR10223">
    <property type="entry name" value="26S PROTEASOME NON-ATPASE REGULATORY SUBUNIT 4"/>
    <property type="match status" value="1"/>
</dbReference>
<keyword evidence="6" id="KW-1185">Reference proteome</keyword>
<keyword evidence="2" id="KW-0647">Proteasome</keyword>
<dbReference type="Gene3D" id="6.10.140.100">
    <property type="match status" value="1"/>
</dbReference>
<dbReference type="RefSeq" id="XP_008816758.1">
    <property type="nucleotide sequence ID" value="XM_008818536.1"/>
</dbReference>
<dbReference type="InterPro" id="IPR003903">
    <property type="entry name" value="UIM_dom"/>
</dbReference>
<evidence type="ECO:0000256" key="3">
    <source>
        <dbReference type="SAM" id="MobiDB-lite"/>
    </source>
</evidence>
<feature type="compositionally biased region" description="Basic and acidic residues" evidence="3">
    <location>
        <begin position="294"/>
        <end position="308"/>
    </location>
</feature>
<feature type="region of interest" description="Disordered" evidence="3">
    <location>
        <begin position="451"/>
        <end position="484"/>
    </location>
</feature>
<proteinExistence type="inferred from homology"/>
<dbReference type="InterPro" id="IPR027040">
    <property type="entry name" value="PSMD4"/>
</dbReference>
<sequence>MSSIEATIICIDNSDYNRNEDIVPNRFLSQIDCVNVLCCNKTSMHYKNNIGIVMMAGDKTKVKVSLTNDIGQLLSCIHDIKLDGTCDIVRSLLIAQLALKHRVDKNLSQKIMLFVGSPFKVNEKQLISTGKQLKKNNISLDIISYGDINRNRDILMTLYDSVNSNDNCKFIECPETENNLSRFVLNSILKNNDYSIENIQEDEQLMNAMQMSLQEGQQGTEQKNIATSSGVVHSANNNDLPTIEEIENMKDIDNELKEALILSLKEYTEKNKPEGDNTEGGGSLTDGKQQGGEAKVEGKAEAEVDAKVESNSSPALSVDQSNPSRANQPSDDTPFDGKDEDNLTLVNESYKNNFDSGEHQTPIEDSKEKKENESYEKVFKMDKDDTNLQDDTTQGGGINENLYNSEKIVSKENDGVALPSEHPDDGDDAPSAAHIQDTSYISSILGRINANLNVFGGDGSDGKKGEEKEKQSGDEPDDAPGAAQ</sequence>
<dbReference type="AlphaFoldDB" id="W7A0D4"/>
<dbReference type="Gene3D" id="3.40.50.410">
    <property type="entry name" value="von Willebrand factor, type A domain"/>
    <property type="match status" value="1"/>
</dbReference>